<dbReference type="Proteomes" id="UP000824890">
    <property type="component" value="Unassembled WGS sequence"/>
</dbReference>
<organism evidence="1 2">
    <name type="scientific">Brassica napus</name>
    <name type="common">Rape</name>
    <dbReference type="NCBI Taxonomy" id="3708"/>
    <lineage>
        <taxon>Eukaryota</taxon>
        <taxon>Viridiplantae</taxon>
        <taxon>Streptophyta</taxon>
        <taxon>Embryophyta</taxon>
        <taxon>Tracheophyta</taxon>
        <taxon>Spermatophyta</taxon>
        <taxon>Magnoliopsida</taxon>
        <taxon>eudicotyledons</taxon>
        <taxon>Gunneridae</taxon>
        <taxon>Pentapetalae</taxon>
        <taxon>rosids</taxon>
        <taxon>malvids</taxon>
        <taxon>Brassicales</taxon>
        <taxon>Brassicaceae</taxon>
        <taxon>Brassiceae</taxon>
        <taxon>Brassica</taxon>
    </lineage>
</organism>
<evidence type="ECO:0000313" key="1">
    <source>
        <dbReference type="EMBL" id="KAH0883406.1"/>
    </source>
</evidence>
<comment type="caution">
    <text evidence="1">The sequence shown here is derived from an EMBL/GenBank/DDBJ whole genome shotgun (WGS) entry which is preliminary data.</text>
</comment>
<accession>A0ABQ7ZT50</accession>
<keyword evidence="2" id="KW-1185">Reference proteome</keyword>
<gene>
    <name evidence="1" type="ORF">HID58_059502</name>
</gene>
<reference evidence="1 2" key="1">
    <citation type="submission" date="2021-05" db="EMBL/GenBank/DDBJ databases">
        <title>Genome Assembly of Synthetic Allotetraploid Brassica napus Reveals Homoeologous Exchanges between Subgenomes.</title>
        <authorList>
            <person name="Davis J.T."/>
        </authorList>
    </citation>
    <scope>NUCLEOTIDE SEQUENCE [LARGE SCALE GENOMIC DNA]</scope>
    <source>
        <strain evidence="2">cv. Da-Ae</strain>
        <tissue evidence="1">Seedling</tissue>
    </source>
</reference>
<proteinExistence type="predicted"/>
<sequence length="257" mass="28259">MPGGEDSGAVVRRDWESGAWWLFRGFPSRHRLDLARSAFNGGRFCSGGGAPGLSRFFWRQFAVVDDKCPRSRFGGVDFESQASSQTVVVILCWQLSLQVCVVLLVARRCLCQAREIGLSSSSWLNQKWRFGEAGCLSFSLRIKVCCSRPWTTVPVRASVASTSADRWFQWGSVGFLEFSGACEFQEGGVEVAVLRCLVTGASTGSGSSVPPFRYSPIVVYSEFQALVGICAVAGGRTFVVRPFFWRRVPEEANYTGS</sequence>
<dbReference type="EMBL" id="JAGKQM010000014">
    <property type="protein sequence ID" value="KAH0883406.1"/>
    <property type="molecule type" value="Genomic_DNA"/>
</dbReference>
<protein>
    <submittedName>
        <fullName evidence="1">Uncharacterized protein</fullName>
    </submittedName>
</protein>
<name>A0ABQ7ZT50_BRANA</name>
<evidence type="ECO:0000313" key="2">
    <source>
        <dbReference type="Proteomes" id="UP000824890"/>
    </source>
</evidence>